<feature type="coiled-coil region" evidence="1">
    <location>
        <begin position="569"/>
        <end position="623"/>
    </location>
</feature>
<accession>A0ABU2Y2I8</accession>
<feature type="region of interest" description="Disordered" evidence="2">
    <location>
        <begin position="1"/>
        <end position="68"/>
    </location>
</feature>
<keyword evidence="1" id="KW-0175">Coiled coil</keyword>
<dbReference type="Pfam" id="PF03993">
    <property type="entry name" value="DUF349"/>
    <property type="match status" value="5"/>
</dbReference>
<dbReference type="Proteomes" id="UP001252186">
    <property type="component" value="Unassembled WGS sequence"/>
</dbReference>
<comment type="caution">
    <text evidence="3">The sequence shown here is derived from an EMBL/GenBank/DDBJ whole genome shotgun (WGS) entry which is preliminary data.</text>
</comment>
<proteinExistence type="predicted"/>
<evidence type="ECO:0000256" key="1">
    <source>
        <dbReference type="SAM" id="Coils"/>
    </source>
</evidence>
<evidence type="ECO:0000313" key="3">
    <source>
        <dbReference type="EMBL" id="MDT0552424.1"/>
    </source>
</evidence>
<reference evidence="3 4" key="1">
    <citation type="submission" date="2023-09" db="EMBL/GenBank/DDBJ databases">
        <authorList>
            <person name="Rey-Velasco X."/>
        </authorList>
    </citation>
    <scope>NUCLEOTIDE SEQUENCE [LARGE SCALE GENOMIC DNA]</scope>
    <source>
        <strain evidence="3 4">P050</strain>
    </source>
</reference>
<dbReference type="EMBL" id="JAVRHV010000001">
    <property type="protein sequence ID" value="MDT0552424.1"/>
    <property type="molecule type" value="Genomic_DNA"/>
</dbReference>
<protein>
    <submittedName>
        <fullName evidence="3">DUF349 domain-containing protein</fullName>
    </submittedName>
</protein>
<feature type="compositionally biased region" description="Low complexity" evidence="2">
    <location>
        <begin position="1"/>
        <end position="11"/>
    </location>
</feature>
<evidence type="ECO:0000313" key="4">
    <source>
        <dbReference type="Proteomes" id="UP001252186"/>
    </source>
</evidence>
<dbReference type="InterPro" id="IPR007139">
    <property type="entry name" value="DUF349"/>
</dbReference>
<evidence type="ECO:0000256" key="2">
    <source>
        <dbReference type="SAM" id="MobiDB-lite"/>
    </source>
</evidence>
<name>A0ABU2Y2I8_9FLAO</name>
<sequence length="632" mass="75008">MLDATNENLPNESEEINSESENNKPENKNDNASSDMTEEQVVNEIDDQIAETSEKEEEQNEEEEVNYETMELEELVVELEKIINNNEVQKINKQVNSIKNVFNSKFSKILAEKKAQFLAEGGESIDFKYSNPLKTSYNTLVKDFKEKRDKYYKNLETELSGNLDLRLSVIEQLKDLIKNGDSKTMYTQFKGLQERWKRIGPVAREKYNDTWRTYHHHVERFYDLLHLSNDFRDLDFQHNLDEKLKLVKKVEELAEMPDVNAAFKQLQVIHKMWKEDIGPVARDIREEVWGKFSAATKKIHDKRHDYFRGLKGKYEENIEKKLIVIKQIEEVDTSKNNSHNDWQGSIKKIESLRDQFFKIGRVPKSESDKIWDKFKGATKKFNKEKNNFYKNIKGEQQQNLDKKLKLIERAEAAKDSENWEETTELMKKIQFEWKKIGHVPRKYSDKIWNQFRNACNHYFDRFHEYKNEGSKEEQEILNKKKALLELIKTQTQDIEKVEIEALKELIKEWHSLGKVPYSMRHVESKFSKLIDKVFGQLSIDPNELEMMRFKNQIEGFLAQNNFRKLDGEQLYLRKKIDELIREKQQLENNINFFANAKSDNPLLKNVQKNIALIEKKLAGFKLKLTYLSQLDY</sequence>
<gene>
    <name evidence="3" type="ORF">RM519_04115</name>
</gene>
<keyword evidence="4" id="KW-1185">Reference proteome</keyword>
<feature type="compositionally biased region" description="Acidic residues" evidence="2">
    <location>
        <begin position="44"/>
        <end position="68"/>
    </location>
</feature>
<organism evidence="3 4">
    <name type="scientific">Urechidicola vernalis</name>
    <dbReference type="NCBI Taxonomy" id="3075600"/>
    <lineage>
        <taxon>Bacteria</taxon>
        <taxon>Pseudomonadati</taxon>
        <taxon>Bacteroidota</taxon>
        <taxon>Flavobacteriia</taxon>
        <taxon>Flavobacteriales</taxon>
        <taxon>Flavobacteriaceae</taxon>
        <taxon>Urechidicola</taxon>
    </lineage>
</organism>
<dbReference type="RefSeq" id="WP_311592289.1">
    <property type="nucleotide sequence ID" value="NZ_JAVRHV010000001.1"/>
</dbReference>